<reference evidence="1" key="1">
    <citation type="submission" date="2021-09" db="EMBL/GenBank/DDBJ databases">
        <title>The genome of Mauremys mutica provides insights into the evolution of semi-aquatic lifestyle.</title>
        <authorList>
            <person name="Gong S."/>
            <person name="Gao Y."/>
        </authorList>
    </citation>
    <scope>NUCLEOTIDE SEQUENCE</scope>
    <source>
        <strain evidence="1">MM-2020</strain>
        <tissue evidence="1">Muscle</tissue>
    </source>
</reference>
<proteinExistence type="predicted"/>
<name>A0A9D3WZ35_9SAUR</name>
<accession>A0A9D3WZ35</accession>
<evidence type="ECO:0000313" key="1">
    <source>
        <dbReference type="EMBL" id="KAH1169473.1"/>
    </source>
</evidence>
<organism evidence="1 2">
    <name type="scientific">Mauremys mutica</name>
    <name type="common">yellowpond turtle</name>
    <dbReference type="NCBI Taxonomy" id="74926"/>
    <lineage>
        <taxon>Eukaryota</taxon>
        <taxon>Metazoa</taxon>
        <taxon>Chordata</taxon>
        <taxon>Craniata</taxon>
        <taxon>Vertebrata</taxon>
        <taxon>Euteleostomi</taxon>
        <taxon>Archelosauria</taxon>
        <taxon>Testudinata</taxon>
        <taxon>Testudines</taxon>
        <taxon>Cryptodira</taxon>
        <taxon>Durocryptodira</taxon>
        <taxon>Testudinoidea</taxon>
        <taxon>Geoemydidae</taxon>
        <taxon>Geoemydinae</taxon>
        <taxon>Mauremys</taxon>
    </lineage>
</organism>
<dbReference type="EMBL" id="JAHDVG010000485">
    <property type="protein sequence ID" value="KAH1169473.1"/>
    <property type="molecule type" value="Genomic_DNA"/>
</dbReference>
<dbReference type="Proteomes" id="UP000827986">
    <property type="component" value="Unassembled WGS sequence"/>
</dbReference>
<gene>
    <name evidence="1" type="ORF">KIL84_014063</name>
</gene>
<sequence length="125" mass="13922">MGLQNLEDPPPQCRMNLRTMSQDNRSYPGCFGQTDGEQSLRDISGPLGGFRELFSYRQTTLQSSKSLAKWTQAPKANKIATAQSLSTSGYPLLLGRPLRLSELVPGQTFASPGIWEQRGQLFWTQ</sequence>
<keyword evidence="2" id="KW-1185">Reference proteome</keyword>
<protein>
    <submittedName>
        <fullName evidence="1">Uncharacterized protein</fullName>
    </submittedName>
</protein>
<comment type="caution">
    <text evidence="1">The sequence shown here is derived from an EMBL/GenBank/DDBJ whole genome shotgun (WGS) entry which is preliminary data.</text>
</comment>
<dbReference type="AlphaFoldDB" id="A0A9D3WZ35"/>
<evidence type="ECO:0000313" key="2">
    <source>
        <dbReference type="Proteomes" id="UP000827986"/>
    </source>
</evidence>